<protein>
    <submittedName>
        <fullName evidence="10">Iron ABC transporter permease</fullName>
    </submittedName>
</protein>
<evidence type="ECO:0000259" key="9">
    <source>
        <dbReference type="PROSITE" id="PS50928"/>
    </source>
</evidence>
<feature type="transmembrane region" description="Helical" evidence="8">
    <location>
        <begin position="368"/>
        <end position="389"/>
    </location>
</feature>
<dbReference type="InterPro" id="IPR035906">
    <property type="entry name" value="MetI-like_sf"/>
</dbReference>
<comment type="subcellular location">
    <subcellularLocation>
        <location evidence="1">Cell inner membrane</location>
        <topology evidence="1">Multi-pass membrane protein</topology>
    </subcellularLocation>
    <subcellularLocation>
        <location evidence="8">Cell membrane</location>
        <topology evidence="8">Multi-pass membrane protein</topology>
    </subcellularLocation>
</comment>
<keyword evidence="6 8" id="KW-1133">Transmembrane helix</keyword>
<feature type="transmembrane region" description="Helical" evidence="8">
    <location>
        <begin position="333"/>
        <end position="356"/>
    </location>
</feature>
<dbReference type="CDD" id="cd06261">
    <property type="entry name" value="TM_PBP2"/>
    <property type="match status" value="2"/>
</dbReference>
<dbReference type="Proteomes" id="UP001193081">
    <property type="component" value="Unassembled WGS sequence"/>
</dbReference>
<feature type="transmembrane region" description="Helical" evidence="8">
    <location>
        <begin position="196"/>
        <end position="218"/>
    </location>
</feature>
<feature type="domain" description="ABC transmembrane type-1" evidence="9">
    <location>
        <begin position="56"/>
        <end position="257"/>
    </location>
</feature>
<dbReference type="PROSITE" id="PS50928">
    <property type="entry name" value="ABC_TM1"/>
    <property type="match status" value="2"/>
</dbReference>
<feature type="transmembrane region" description="Helical" evidence="8">
    <location>
        <begin position="238"/>
        <end position="256"/>
    </location>
</feature>
<feature type="transmembrane region" description="Helical" evidence="8">
    <location>
        <begin position="497"/>
        <end position="519"/>
    </location>
</feature>
<dbReference type="EMBL" id="SIJK02000023">
    <property type="protein sequence ID" value="MBP1466760.1"/>
    <property type="molecule type" value="Genomic_DNA"/>
</dbReference>
<evidence type="ECO:0000256" key="7">
    <source>
        <dbReference type="ARBA" id="ARBA00023136"/>
    </source>
</evidence>
<dbReference type="Gene3D" id="1.10.3720.10">
    <property type="entry name" value="MetI-like"/>
    <property type="match status" value="2"/>
</dbReference>
<feature type="transmembrane region" description="Helical" evidence="8">
    <location>
        <begin position="456"/>
        <end position="477"/>
    </location>
</feature>
<feature type="transmembrane region" description="Helical" evidence="8">
    <location>
        <begin position="91"/>
        <end position="112"/>
    </location>
</feature>
<reference evidence="10 11" key="1">
    <citation type="submission" date="2021-03" db="EMBL/GenBank/DDBJ databases">
        <authorList>
            <person name="Grouzdev D.S."/>
        </authorList>
    </citation>
    <scope>NUCLEOTIDE SEQUENCE [LARGE SCALE GENOMIC DNA]</scope>
    <source>
        <strain evidence="10 11">M50-1</strain>
    </source>
</reference>
<keyword evidence="2 8" id="KW-0813">Transport</keyword>
<feature type="transmembrane region" description="Helical" evidence="8">
    <location>
        <begin position="395"/>
        <end position="418"/>
    </location>
</feature>
<accession>A0ABS4DBE4</accession>
<dbReference type="PANTHER" id="PTHR43357">
    <property type="entry name" value="INNER MEMBRANE ABC TRANSPORTER PERMEASE PROTEIN YDCV"/>
    <property type="match status" value="1"/>
</dbReference>
<feature type="transmembrane region" description="Helical" evidence="8">
    <location>
        <begin position="137"/>
        <end position="157"/>
    </location>
</feature>
<feature type="transmembrane region" description="Helical" evidence="8">
    <location>
        <begin position="12"/>
        <end position="34"/>
    </location>
</feature>
<evidence type="ECO:0000313" key="11">
    <source>
        <dbReference type="Proteomes" id="UP001193081"/>
    </source>
</evidence>
<keyword evidence="3" id="KW-1003">Cell membrane</keyword>
<dbReference type="Pfam" id="PF00528">
    <property type="entry name" value="BPD_transp_1"/>
    <property type="match status" value="2"/>
</dbReference>
<keyword evidence="7 8" id="KW-0472">Membrane</keyword>
<keyword evidence="5 8" id="KW-0812">Transmembrane</keyword>
<feature type="transmembrane region" description="Helical" evidence="8">
    <location>
        <begin position="54"/>
        <end position="79"/>
    </location>
</feature>
<keyword evidence="4" id="KW-0997">Cell inner membrane</keyword>
<keyword evidence="11" id="KW-1185">Reference proteome</keyword>
<dbReference type="SUPFAM" id="SSF161098">
    <property type="entry name" value="MetI-like"/>
    <property type="match status" value="2"/>
</dbReference>
<evidence type="ECO:0000256" key="3">
    <source>
        <dbReference type="ARBA" id="ARBA00022475"/>
    </source>
</evidence>
<proteinExistence type="inferred from homology"/>
<gene>
    <name evidence="10" type="ORF">EYB53_013680</name>
</gene>
<evidence type="ECO:0000256" key="1">
    <source>
        <dbReference type="ARBA" id="ARBA00004429"/>
    </source>
</evidence>
<dbReference type="InterPro" id="IPR000515">
    <property type="entry name" value="MetI-like"/>
</dbReference>
<dbReference type="RefSeq" id="WP_135478822.1">
    <property type="nucleotide sequence ID" value="NZ_SIJK02000023.1"/>
</dbReference>
<organism evidence="10 11">
    <name type="scientific">Candidatus Chloroploca mongolica</name>
    <dbReference type="NCBI Taxonomy" id="2528176"/>
    <lineage>
        <taxon>Bacteria</taxon>
        <taxon>Bacillati</taxon>
        <taxon>Chloroflexota</taxon>
        <taxon>Chloroflexia</taxon>
        <taxon>Chloroflexales</taxon>
        <taxon>Chloroflexineae</taxon>
        <taxon>Oscillochloridaceae</taxon>
        <taxon>Candidatus Chloroploca</taxon>
    </lineage>
</organism>
<evidence type="ECO:0000256" key="4">
    <source>
        <dbReference type="ARBA" id="ARBA00022519"/>
    </source>
</evidence>
<sequence>MLLRRLPHWSTILLWGGALLVVAGLLLPTAYLLIRAFETSEAALQTFMRPRTWVIIGNTTGLALAVTTVSGLIAVPIAWLTVRSDLPWRRFWAVVTPLPLVIPSYVGAYLYISALGPRGALQQLLEGPFGITRLPSIYGFTGALFALTLMCYPYMLLSVRAALMRMDPSLEEASRSLGHNATTTFWRVVLPALRPALGAGGLLVALYTLRDFGAVAIMRFDTFTRVIYLQYSSFDRSQAAFFALLLIGLTLVLVAFEAQTRGVARYDQASGAVARPPTIIALGRWRWPAFAFCTLIVSLSLVLPLTILFYWLVRGLLAGEQMGNLGSAVWNSLLASGGGAFVTVLAALPLAVLVVRRPGRLTALLERMAYSAFALPGIAVALALVFFGISYARGLYQTFAMLLFAYAILFLPQAFGALRTSLLQIHPSLEESARSLGYRPPQVFLRVTAPLMRPGLIAGASLVFLTAMKELPATLLLAPLGFRSLATEIWSAVSEAFFARAAAPALLIVLLSSVPMALLSMRERRGMS</sequence>
<evidence type="ECO:0000256" key="5">
    <source>
        <dbReference type="ARBA" id="ARBA00022692"/>
    </source>
</evidence>
<comment type="caution">
    <text evidence="10">The sequence shown here is derived from an EMBL/GenBank/DDBJ whole genome shotgun (WGS) entry which is preliminary data.</text>
</comment>
<evidence type="ECO:0000256" key="2">
    <source>
        <dbReference type="ARBA" id="ARBA00022448"/>
    </source>
</evidence>
<evidence type="ECO:0000256" key="8">
    <source>
        <dbReference type="RuleBase" id="RU363032"/>
    </source>
</evidence>
<name>A0ABS4DBE4_9CHLR</name>
<dbReference type="PANTHER" id="PTHR43357:SF3">
    <property type="entry name" value="FE(3+)-TRANSPORT SYSTEM PERMEASE PROTEIN FBPB 2"/>
    <property type="match status" value="1"/>
</dbReference>
<comment type="similarity">
    <text evidence="8">Belongs to the binding-protein-dependent transport system permease family.</text>
</comment>
<feature type="transmembrane region" description="Helical" evidence="8">
    <location>
        <begin position="289"/>
        <end position="313"/>
    </location>
</feature>
<feature type="domain" description="ABC transmembrane type-1" evidence="9">
    <location>
        <begin position="329"/>
        <end position="519"/>
    </location>
</feature>
<evidence type="ECO:0000256" key="6">
    <source>
        <dbReference type="ARBA" id="ARBA00022989"/>
    </source>
</evidence>
<evidence type="ECO:0000313" key="10">
    <source>
        <dbReference type="EMBL" id="MBP1466760.1"/>
    </source>
</evidence>